<protein>
    <recommendedName>
        <fullName evidence="3">P-loop containing nucleoside triphosphate hydrolase protein</fullName>
    </recommendedName>
</protein>
<evidence type="ECO:0008006" key="3">
    <source>
        <dbReference type="Google" id="ProtNLM"/>
    </source>
</evidence>
<keyword evidence="2" id="KW-1185">Reference proteome</keyword>
<dbReference type="PANTHER" id="PTHR37807">
    <property type="entry name" value="OS07G0160300 PROTEIN"/>
    <property type="match status" value="1"/>
</dbReference>
<dbReference type="Pfam" id="PF13671">
    <property type="entry name" value="AAA_33"/>
    <property type="match status" value="1"/>
</dbReference>
<proteinExistence type="predicted"/>
<reference evidence="1 2" key="1">
    <citation type="submission" date="2023-05" db="EMBL/GenBank/DDBJ databases">
        <title>A 100% complete, gapless, phased diploid assembly of the Scenedesmus obliquus UTEX 3031 genome.</title>
        <authorList>
            <person name="Biondi T.C."/>
            <person name="Hanschen E.R."/>
            <person name="Kwon T."/>
            <person name="Eng W."/>
            <person name="Kruse C.P.S."/>
            <person name="Koehler S.I."/>
            <person name="Kunde Y."/>
            <person name="Gleasner C.D."/>
            <person name="You Mak K.T."/>
            <person name="Polle J."/>
            <person name="Hovde B.T."/>
            <person name="Starkenburg S.R."/>
        </authorList>
    </citation>
    <scope>NUCLEOTIDE SEQUENCE [LARGE SCALE GENOMIC DNA]</scope>
    <source>
        <strain evidence="1 2">DOE0152z</strain>
    </source>
</reference>
<evidence type="ECO:0000313" key="2">
    <source>
        <dbReference type="Proteomes" id="UP001244341"/>
    </source>
</evidence>
<dbReference type="InterPro" id="IPR027417">
    <property type="entry name" value="P-loop_NTPase"/>
</dbReference>
<accession>A0ABY8U406</accession>
<dbReference type="Proteomes" id="UP001244341">
    <property type="component" value="Chromosome 6b"/>
</dbReference>
<organism evidence="1 2">
    <name type="scientific">Tetradesmus obliquus</name>
    <name type="common">Green alga</name>
    <name type="synonym">Acutodesmus obliquus</name>
    <dbReference type="NCBI Taxonomy" id="3088"/>
    <lineage>
        <taxon>Eukaryota</taxon>
        <taxon>Viridiplantae</taxon>
        <taxon>Chlorophyta</taxon>
        <taxon>core chlorophytes</taxon>
        <taxon>Chlorophyceae</taxon>
        <taxon>CS clade</taxon>
        <taxon>Sphaeropleales</taxon>
        <taxon>Scenedesmaceae</taxon>
        <taxon>Tetradesmus</taxon>
    </lineage>
</organism>
<sequence length="214" mass="23772">MAAQQQQQQHQQQPMLLLMKGHPGVGKSTLARLLCQQLSWPLIDKDDTRDCLQALPEAALQLFDANHLSYDVMFRHACSQLSLGLSTVLDCPLARVELYDQAAAIAQQYGAFIAVVDCVAMDQAQWQQQVEARAAAADTWHDTAHKPQSWQQIQQLLQRYDGCWRWSTDGSRSLQHHLLLDTTAGSLQDSLQQVLLFVAEVAASSRQLAGAPAL</sequence>
<name>A0ABY8U406_TETOB</name>
<dbReference type="SUPFAM" id="SSF52540">
    <property type="entry name" value="P-loop containing nucleoside triphosphate hydrolases"/>
    <property type="match status" value="1"/>
</dbReference>
<dbReference type="Gene3D" id="3.40.50.300">
    <property type="entry name" value="P-loop containing nucleotide triphosphate hydrolases"/>
    <property type="match status" value="1"/>
</dbReference>
<evidence type="ECO:0000313" key="1">
    <source>
        <dbReference type="EMBL" id="WIA15383.1"/>
    </source>
</evidence>
<gene>
    <name evidence="1" type="ORF">OEZ85_002045</name>
</gene>
<dbReference type="EMBL" id="CP126213">
    <property type="protein sequence ID" value="WIA15383.1"/>
    <property type="molecule type" value="Genomic_DNA"/>
</dbReference>
<dbReference type="PANTHER" id="PTHR37807:SF3">
    <property type="entry name" value="OS07G0160300 PROTEIN"/>
    <property type="match status" value="1"/>
</dbReference>